<dbReference type="InterPro" id="IPR052043">
    <property type="entry name" value="PolySaccharide_Degr_Enz"/>
</dbReference>
<dbReference type="AlphaFoldDB" id="A0A7W5C128"/>
<comment type="caution">
    <text evidence="2">The sequence shown here is derived from an EMBL/GenBank/DDBJ whole genome shotgun (WGS) entry which is preliminary data.</text>
</comment>
<sequence length="379" mass="44024">MKIFSVNHSPLLRQEDRFISRDEVTALIKTTIDNLINIQDESGEFLLHLDDGRTIDTKGWAGWEWTHGIGLYGIYKYYEQTNDKEALSIIDAWFHDRFAERLATKNVNTVCPFLTLAYRYEETGRKEWLPYLEAWADWVMHDMPRTDKGGLQHVVYNSENHQQLWDDTLMMSVLPLAKIGRLLDREDYVEEAKYQFLVHVQYLMDRETGAWFHGWTFDGHHNFANARWARGNSWLTIVIPEFLELLDLPTHDPIRRYLLQVLESQVDSLAKWQADSGLWHTLLDDPSSYQEASATAGFAYGILKGVRMRYLDASYYHMAEKAVRGVIANINEDGELAQVSFGTAMGDDLDYYRSIPLTSMPYGQAMAILCLSEYMRTYL</sequence>
<dbReference type="Proteomes" id="UP000525987">
    <property type="component" value="Unassembled WGS sequence"/>
</dbReference>
<organism evidence="2 3">
    <name type="scientific">Halomonas organivorans</name>
    <dbReference type="NCBI Taxonomy" id="257772"/>
    <lineage>
        <taxon>Bacteria</taxon>
        <taxon>Pseudomonadati</taxon>
        <taxon>Pseudomonadota</taxon>
        <taxon>Gammaproteobacteria</taxon>
        <taxon>Oceanospirillales</taxon>
        <taxon>Halomonadaceae</taxon>
        <taxon>Halomonas</taxon>
    </lineage>
</organism>
<keyword evidence="2" id="KW-0326">Glycosidase</keyword>
<name>A0A7W5C128_9GAMM</name>
<dbReference type="SUPFAM" id="SSF48208">
    <property type="entry name" value="Six-hairpin glycosidases"/>
    <property type="match status" value="1"/>
</dbReference>
<dbReference type="PANTHER" id="PTHR33886">
    <property type="entry name" value="UNSATURATED RHAMNOGALACTURONAN HYDROLASE (EUROFUNG)"/>
    <property type="match status" value="1"/>
</dbReference>
<dbReference type="InterPro" id="IPR012341">
    <property type="entry name" value="6hp_glycosidase-like_sf"/>
</dbReference>
<dbReference type="Gene3D" id="1.50.10.10">
    <property type="match status" value="1"/>
</dbReference>
<reference evidence="2 3" key="1">
    <citation type="submission" date="2020-08" db="EMBL/GenBank/DDBJ databases">
        <title>Genomic Encyclopedia of Type Strains, Phase III (KMG-III): the genomes of soil and plant-associated and newly described type strains.</title>
        <authorList>
            <person name="Whitman W."/>
        </authorList>
    </citation>
    <scope>NUCLEOTIDE SEQUENCE [LARGE SCALE GENOMIC DNA]</scope>
    <source>
        <strain evidence="2 3">CECT 5995</strain>
    </source>
</reference>
<dbReference type="PANTHER" id="PTHR33886:SF8">
    <property type="entry name" value="UNSATURATED RHAMNOGALACTURONAN HYDROLASE (EUROFUNG)"/>
    <property type="match status" value="1"/>
</dbReference>
<dbReference type="Pfam" id="PF07470">
    <property type="entry name" value="Glyco_hydro_88"/>
    <property type="match status" value="1"/>
</dbReference>
<dbReference type="InterPro" id="IPR008928">
    <property type="entry name" value="6-hairpin_glycosidase_sf"/>
</dbReference>
<proteinExistence type="predicted"/>
<protein>
    <submittedName>
        <fullName evidence="2">Unsaturated rhamnogalacturonyl hydrolase</fullName>
        <ecNumber evidence="2">3.2.1.172</ecNumber>
    </submittedName>
</protein>
<keyword evidence="1 2" id="KW-0378">Hydrolase</keyword>
<dbReference type="EMBL" id="JACHXM010000014">
    <property type="protein sequence ID" value="MBB3141868.1"/>
    <property type="molecule type" value="Genomic_DNA"/>
</dbReference>
<dbReference type="InterPro" id="IPR010905">
    <property type="entry name" value="Glyco_hydro_88"/>
</dbReference>
<evidence type="ECO:0000313" key="2">
    <source>
        <dbReference type="EMBL" id="MBB3141868.1"/>
    </source>
</evidence>
<dbReference type="EC" id="3.2.1.172" evidence="2"/>
<keyword evidence="3" id="KW-1185">Reference proteome</keyword>
<dbReference type="GO" id="GO:0102211">
    <property type="term" value="F:unsaturated rhamnogalacturonyl hydrolase activity"/>
    <property type="evidence" value="ECO:0007669"/>
    <property type="project" value="UniProtKB-EC"/>
</dbReference>
<accession>A0A7W5C128</accession>
<evidence type="ECO:0000313" key="3">
    <source>
        <dbReference type="Proteomes" id="UP000525987"/>
    </source>
</evidence>
<gene>
    <name evidence="2" type="ORF">FHR96_002749</name>
</gene>
<evidence type="ECO:0000256" key="1">
    <source>
        <dbReference type="ARBA" id="ARBA00022801"/>
    </source>
</evidence>
<dbReference type="GO" id="GO:0005975">
    <property type="term" value="P:carbohydrate metabolic process"/>
    <property type="evidence" value="ECO:0007669"/>
    <property type="project" value="InterPro"/>
</dbReference>
<dbReference type="RefSeq" id="WP_183388228.1">
    <property type="nucleotide sequence ID" value="NZ_JACHXM010000014.1"/>
</dbReference>